<keyword evidence="1 4" id="KW-0456">Lyase</keyword>
<dbReference type="GO" id="GO:0008797">
    <property type="term" value="F:aspartate ammonia-lyase activity"/>
    <property type="evidence" value="ECO:0007669"/>
    <property type="project" value="TreeGrafter"/>
</dbReference>
<accession>A0A143Y7J0</accession>
<dbReference type="InterPro" id="IPR018951">
    <property type="entry name" value="Fumarase_C_C"/>
</dbReference>
<dbReference type="FunFam" id="1.20.200.10:FF:000001">
    <property type="entry name" value="Fumarate hydratase, mitochondrial"/>
    <property type="match status" value="1"/>
</dbReference>
<dbReference type="FunFam" id="1.10.275.10:FF:000001">
    <property type="entry name" value="Fumarate hydratase, mitochondrial"/>
    <property type="match status" value="1"/>
</dbReference>
<name>A0A143Y7J0_9LACT</name>
<dbReference type="Proteomes" id="UP000242754">
    <property type="component" value="Unassembled WGS sequence"/>
</dbReference>
<organism evidence="4 5">
    <name type="scientific">Trichococcus palustris</name>
    <dbReference type="NCBI Taxonomy" id="140314"/>
    <lineage>
        <taxon>Bacteria</taxon>
        <taxon>Bacillati</taxon>
        <taxon>Bacillota</taxon>
        <taxon>Bacilli</taxon>
        <taxon>Lactobacillales</taxon>
        <taxon>Carnobacteriaceae</taxon>
        <taxon>Trichococcus</taxon>
    </lineage>
</organism>
<gene>
    <name evidence="4" type="ORF">Tpal_260</name>
</gene>
<dbReference type="OrthoDB" id="9802809at2"/>
<dbReference type="PROSITE" id="PS00163">
    <property type="entry name" value="FUMARATE_LYASES"/>
    <property type="match status" value="1"/>
</dbReference>
<dbReference type="InterPro" id="IPR020557">
    <property type="entry name" value="Fumarate_lyase_CS"/>
</dbReference>
<evidence type="ECO:0000259" key="3">
    <source>
        <dbReference type="Pfam" id="PF10415"/>
    </source>
</evidence>
<dbReference type="Gene3D" id="1.20.200.10">
    <property type="entry name" value="Fumarase/aspartase (Central domain)"/>
    <property type="match status" value="1"/>
</dbReference>
<sequence>MNMRIEADSIGTLAVPKEAYYGVQSLRAKENFSITDTQLHPEMIRNLAKIKKVAAVINAQSGILTAVKRDAIVQACDEIVAGSLYDSFIVDAIQGGAGTSANMNANEVIANRAIEILGGSKGDYRIVHPNDDVNLCQSTNDVFPTAGKMTVLTILPNLIAELKRLEEALGKKGEEFSEVIKMGRTQLQDAVPTTLGRSFHAYQSFVKRDIRYLESAAEEMKVINLGGTAIGNAINATPAYLEGITDRLSEELNISFTQAEDLFDATQNVDGFVRVSAAIKTAAVNLSKMSNDLRLLSSGPRAGIGEISLPAKQNGSSIMPGKVNPVIPEVVSQVAFRVIGNDVTITMAAESGQLELNAFEPIIFHALFESIDSLAHAVQTLTVNCIAGIQANEMLCYRQVEESAGLATALCPYIGYQKASVIAKESLKTGKSVRELVLEKRLFTVEETDSILDLKRIAGIPAQAEIVARKAVS</sequence>
<dbReference type="GO" id="GO:0006531">
    <property type="term" value="P:aspartate metabolic process"/>
    <property type="evidence" value="ECO:0007669"/>
    <property type="project" value="TreeGrafter"/>
</dbReference>
<dbReference type="InterPro" id="IPR008948">
    <property type="entry name" value="L-Aspartase-like"/>
</dbReference>
<dbReference type="PANTHER" id="PTHR42696">
    <property type="entry name" value="ASPARTATE AMMONIA-LYASE"/>
    <property type="match status" value="1"/>
</dbReference>
<dbReference type="RefSeq" id="WP_087030265.1">
    <property type="nucleotide sequence ID" value="NZ_FOTD01000002.1"/>
</dbReference>
<feature type="domain" description="Fumarase C C-terminal" evidence="3">
    <location>
        <begin position="406"/>
        <end position="457"/>
    </location>
</feature>
<dbReference type="PRINTS" id="PR00149">
    <property type="entry name" value="FUMRATELYASE"/>
</dbReference>
<protein>
    <submittedName>
        <fullName evidence="4">Fumarate lyases signature</fullName>
    </submittedName>
</protein>
<dbReference type="InterPro" id="IPR022761">
    <property type="entry name" value="Fumarate_lyase_N"/>
</dbReference>
<dbReference type="EMBL" id="FJNE01000001">
    <property type="protein sequence ID" value="CZQ81937.1"/>
    <property type="molecule type" value="Genomic_DNA"/>
</dbReference>
<dbReference type="STRING" id="140314.SAMN04488076_10230"/>
<dbReference type="GO" id="GO:0006099">
    <property type="term" value="P:tricarboxylic acid cycle"/>
    <property type="evidence" value="ECO:0007669"/>
    <property type="project" value="InterPro"/>
</dbReference>
<dbReference type="Pfam" id="PF00206">
    <property type="entry name" value="Lyase_1"/>
    <property type="match status" value="1"/>
</dbReference>
<dbReference type="PANTHER" id="PTHR42696:SF2">
    <property type="entry name" value="ASPARTATE AMMONIA-LYASE"/>
    <property type="match status" value="1"/>
</dbReference>
<reference evidence="4 5" key="1">
    <citation type="submission" date="2016-02" db="EMBL/GenBank/DDBJ databases">
        <authorList>
            <person name="Wen L."/>
            <person name="He K."/>
            <person name="Yang H."/>
        </authorList>
    </citation>
    <scope>NUCLEOTIDE SEQUENCE [LARGE SCALE GENOMIC DNA]</scope>
    <source>
        <strain evidence="4">Trichococcus palustris</strain>
    </source>
</reference>
<evidence type="ECO:0000313" key="4">
    <source>
        <dbReference type="EMBL" id="CZQ81937.1"/>
    </source>
</evidence>
<dbReference type="Pfam" id="PF10415">
    <property type="entry name" value="FumaraseC_C"/>
    <property type="match status" value="1"/>
</dbReference>
<dbReference type="Gene3D" id="1.10.275.10">
    <property type="entry name" value="Fumarase/aspartase (N-terminal domain)"/>
    <property type="match status" value="1"/>
</dbReference>
<evidence type="ECO:0000313" key="5">
    <source>
        <dbReference type="Proteomes" id="UP000242754"/>
    </source>
</evidence>
<dbReference type="InterPro" id="IPR051546">
    <property type="entry name" value="Aspartate_Ammonia-Lyase"/>
</dbReference>
<feature type="domain" description="Fumarate lyase N-terminal" evidence="2">
    <location>
        <begin position="11"/>
        <end position="340"/>
    </location>
</feature>
<dbReference type="NCBIfam" id="NF008909">
    <property type="entry name" value="PRK12273.1"/>
    <property type="match status" value="1"/>
</dbReference>
<dbReference type="CDD" id="cd01357">
    <property type="entry name" value="Aspartase"/>
    <property type="match status" value="1"/>
</dbReference>
<dbReference type="InterPro" id="IPR000362">
    <property type="entry name" value="Fumarate_lyase_fam"/>
</dbReference>
<evidence type="ECO:0000259" key="2">
    <source>
        <dbReference type="Pfam" id="PF00206"/>
    </source>
</evidence>
<keyword evidence="5" id="KW-1185">Reference proteome</keyword>
<proteinExistence type="predicted"/>
<evidence type="ECO:0000256" key="1">
    <source>
        <dbReference type="ARBA" id="ARBA00023239"/>
    </source>
</evidence>
<dbReference type="InterPro" id="IPR024083">
    <property type="entry name" value="Fumarase/histidase_N"/>
</dbReference>
<dbReference type="Gene3D" id="1.10.40.30">
    <property type="entry name" value="Fumarase/aspartase (C-terminal domain)"/>
    <property type="match status" value="1"/>
</dbReference>
<dbReference type="GO" id="GO:0005829">
    <property type="term" value="C:cytosol"/>
    <property type="evidence" value="ECO:0007669"/>
    <property type="project" value="TreeGrafter"/>
</dbReference>
<dbReference type="AlphaFoldDB" id="A0A143Y7J0"/>
<dbReference type="SUPFAM" id="SSF48557">
    <property type="entry name" value="L-aspartase-like"/>
    <property type="match status" value="1"/>
</dbReference>